<accession>A0A1N6E399</accession>
<evidence type="ECO:0000313" key="1">
    <source>
        <dbReference type="EMBL" id="SIN77489.1"/>
    </source>
</evidence>
<dbReference type="PROSITE" id="PS51257">
    <property type="entry name" value="PROKAR_LIPOPROTEIN"/>
    <property type="match status" value="1"/>
</dbReference>
<dbReference type="Proteomes" id="UP000185221">
    <property type="component" value="Unassembled WGS sequence"/>
</dbReference>
<evidence type="ECO:0008006" key="3">
    <source>
        <dbReference type="Google" id="ProtNLM"/>
    </source>
</evidence>
<organism evidence="1 2">
    <name type="scientific">Algoriphagus halophilus</name>
    <dbReference type="NCBI Taxonomy" id="226505"/>
    <lineage>
        <taxon>Bacteria</taxon>
        <taxon>Pseudomonadati</taxon>
        <taxon>Bacteroidota</taxon>
        <taxon>Cytophagia</taxon>
        <taxon>Cytophagales</taxon>
        <taxon>Cyclobacteriaceae</taxon>
        <taxon>Algoriphagus</taxon>
    </lineage>
</organism>
<dbReference type="EMBL" id="FSRC01000001">
    <property type="protein sequence ID" value="SIN77489.1"/>
    <property type="molecule type" value="Genomic_DNA"/>
</dbReference>
<dbReference type="RefSeq" id="WP_074224377.1">
    <property type="nucleotide sequence ID" value="NZ_FSRC01000001.1"/>
</dbReference>
<keyword evidence="2" id="KW-1185">Reference proteome</keyword>
<dbReference type="AlphaFoldDB" id="A0A1N6E399"/>
<dbReference type="STRING" id="226505.SAMN05444394_1671"/>
<sequence>MRIQLVAILLIGSFVFFACNEQKEGMLPSQPELGKYQMELKGNTFDLTHTIELKPSGNVLGWGIIKNAGDSKDLGYNYYFSGIYTLEDGVVSIFQESYFQVGEAGKQYDSKEMLVLVQTRSASSDYSIKSNFTELHFICPPNSICLEDRIFKRVD</sequence>
<proteinExistence type="predicted"/>
<name>A0A1N6E399_9BACT</name>
<protein>
    <recommendedName>
        <fullName evidence="3">NlpE N-terminal domain-containing protein</fullName>
    </recommendedName>
</protein>
<gene>
    <name evidence="1" type="ORF">SAMN05444394_1671</name>
</gene>
<dbReference type="OrthoDB" id="825378at2"/>
<evidence type="ECO:0000313" key="2">
    <source>
        <dbReference type="Proteomes" id="UP000185221"/>
    </source>
</evidence>
<reference evidence="2" key="1">
    <citation type="submission" date="2016-11" db="EMBL/GenBank/DDBJ databases">
        <authorList>
            <person name="Varghese N."/>
            <person name="Submissions S."/>
        </authorList>
    </citation>
    <scope>NUCLEOTIDE SEQUENCE [LARGE SCALE GENOMIC DNA]</scope>
    <source>
        <strain evidence="2">DSM 15292</strain>
    </source>
</reference>